<dbReference type="EMBL" id="FONA01000007">
    <property type="protein sequence ID" value="SFE15173.1"/>
    <property type="molecule type" value="Genomic_DNA"/>
</dbReference>
<evidence type="ECO:0000256" key="2">
    <source>
        <dbReference type="ARBA" id="ARBA00004141"/>
    </source>
</evidence>
<comment type="subcellular location">
    <subcellularLocation>
        <location evidence="2">Membrane</location>
        <topology evidence="2">Multi-pass membrane protein</topology>
    </subcellularLocation>
</comment>
<sequence>MEFLIKALQLILSLSILVILHEFGHFLFARLFKTRVEKFYLFFNPGFSLFKFKKGETEYGMGWLPLGGYVKISGMIDESMDKEQLKSPPQPWEFRAKPAWQRLFIMIGGVLVNFILALFIFWMILFKWGESYIPLEGSKYGYSYHALGHEIGLQDGDFVLAVDSFKVTTISDLTHHLFLEDPQYLTVKRGDSIFQLKVPADFSQRLLSERVKQFARYRIPFVVDSVAKGMPAAEAGIQKGDSLVAVGGIEVPFFYEFVEELNKYKGDTTTISFYRGSDFITLPVRVNQSGKIGIIARSPNNYLEVKDRKFGFFEAFPAGIKKGVNLLIGYVKQFRLVFTKEGMRQVGGFGTIGNLFPASWDWLSFWTTTAFLSLILAFMNILPIPALDGGHVLFLLFEIFTGRKPSEKFMEYAQLAGMIFLIALLLYANGNDLFRWLSQ</sequence>
<dbReference type="AlphaFoldDB" id="A0A1I1YAP3"/>
<evidence type="ECO:0000259" key="13">
    <source>
        <dbReference type="Pfam" id="PF17820"/>
    </source>
</evidence>
<feature type="domain" description="PDZ" evidence="13">
    <location>
        <begin position="222"/>
        <end position="251"/>
    </location>
</feature>
<dbReference type="Pfam" id="PF02163">
    <property type="entry name" value="Peptidase_M50"/>
    <property type="match status" value="1"/>
</dbReference>
<feature type="transmembrane region" description="Helical" evidence="11">
    <location>
        <begin position="409"/>
        <end position="428"/>
    </location>
</feature>
<keyword evidence="15" id="KW-1185">Reference proteome</keyword>
<feature type="transmembrane region" description="Helical" evidence="11">
    <location>
        <begin position="370"/>
        <end position="397"/>
    </location>
</feature>
<comment type="cofactor">
    <cofactor evidence="1 11">
        <name>Zn(2+)</name>
        <dbReference type="ChEBI" id="CHEBI:29105"/>
    </cofactor>
</comment>
<keyword evidence="10 11" id="KW-0472">Membrane</keyword>
<evidence type="ECO:0000256" key="10">
    <source>
        <dbReference type="ARBA" id="ARBA00023136"/>
    </source>
</evidence>
<accession>A0A1I1YAP3</accession>
<dbReference type="InterPro" id="IPR004387">
    <property type="entry name" value="Pept_M50_Zn"/>
</dbReference>
<dbReference type="Pfam" id="PF17820">
    <property type="entry name" value="PDZ_6"/>
    <property type="match status" value="1"/>
</dbReference>
<evidence type="ECO:0000313" key="14">
    <source>
        <dbReference type="EMBL" id="SFE15173.1"/>
    </source>
</evidence>
<dbReference type="PANTHER" id="PTHR42837:SF2">
    <property type="entry name" value="MEMBRANE METALLOPROTEASE ARASP2, CHLOROPLASTIC-RELATED"/>
    <property type="match status" value="1"/>
</dbReference>
<name>A0A1I1YAP3_9BACT</name>
<dbReference type="InParanoid" id="A0A1I1YAP3"/>
<dbReference type="GO" id="GO:0004222">
    <property type="term" value="F:metalloendopeptidase activity"/>
    <property type="evidence" value="ECO:0007669"/>
    <property type="project" value="InterPro"/>
</dbReference>
<keyword evidence="7 11" id="KW-0862">Zinc</keyword>
<dbReference type="GO" id="GO:0046872">
    <property type="term" value="F:metal ion binding"/>
    <property type="evidence" value="ECO:0007669"/>
    <property type="project" value="UniProtKB-KW"/>
</dbReference>
<dbReference type="STRING" id="385682.SAMN05444380_10793"/>
<keyword evidence="4 14" id="KW-0645">Protease</keyword>
<evidence type="ECO:0000256" key="3">
    <source>
        <dbReference type="ARBA" id="ARBA00007931"/>
    </source>
</evidence>
<comment type="similarity">
    <text evidence="3 11">Belongs to the peptidase M50B family.</text>
</comment>
<dbReference type="InterPro" id="IPR036034">
    <property type="entry name" value="PDZ_sf"/>
</dbReference>
<evidence type="ECO:0000313" key="15">
    <source>
        <dbReference type="Proteomes" id="UP000181976"/>
    </source>
</evidence>
<dbReference type="Gene3D" id="2.30.42.10">
    <property type="match status" value="1"/>
</dbReference>
<evidence type="ECO:0000256" key="9">
    <source>
        <dbReference type="ARBA" id="ARBA00023049"/>
    </source>
</evidence>
<keyword evidence="8 11" id="KW-1133">Transmembrane helix</keyword>
<dbReference type="Proteomes" id="UP000181976">
    <property type="component" value="Unassembled WGS sequence"/>
</dbReference>
<dbReference type="NCBIfam" id="TIGR00054">
    <property type="entry name" value="RIP metalloprotease RseP"/>
    <property type="match status" value="1"/>
</dbReference>
<dbReference type="SUPFAM" id="SSF50156">
    <property type="entry name" value="PDZ domain-like"/>
    <property type="match status" value="2"/>
</dbReference>
<dbReference type="RefSeq" id="WP_010526191.1">
    <property type="nucleotide sequence ID" value="NZ_AFSL01000006.1"/>
</dbReference>
<evidence type="ECO:0000256" key="6">
    <source>
        <dbReference type="ARBA" id="ARBA00022801"/>
    </source>
</evidence>
<feature type="transmembrane region" description="Helical" evidence="11">
    <location>
        <begin position="103"/>
        <end position="125"/>
    </location>
</feature>
<evidence type="ECO:0000256" key="1">
    <source>
        <dbReference type="ARBA" id="ARBA00001947"/>
    </source>
</evidence>
<dbReference type="CDD" id="cd06163">
    <property type="entry name" value="S2P-M50_PDZ_RseP-like"/>
    <property type="match status" value="1"/>
</dbReference>
<dbReference type="PANTHER" id="PTHR42837">
    <property type="entry name" value="REGULATOR OF SIGMA-E PROTEASE RSEP"/>
    <property type="match status" value="1"/>
</dbReference>
<keyword evidence="5 11" id="KW-0812">Transmembrane</keyword>
<dbReference type="InterPro" id="IPR041489">
    <property type="entry name" value="PDZ_6"/>
</dbReference>
<dbReference type="GO" id="GO:0016020">
    <property type="term" value="C:membrane"/>
    <property type="evidence" value="ECO:0007669"/>
    <property type="project" value="UniProtKB-SubCell"/>
</dbReference>
<dbReference type="InterPro" id="IPR008915">
    <property type="entry name" value="Peptidase_M50"/>
</dbReference>
<evidence type="ECO:0000259" key="12">
    <source>
        <dbReference type="Pfam" id="PF02163"/>
    </source>
</evidence>
<keyword evidence="6 11" id="KW-0378">Hydrolase</keyword>
<dbReference type="EC" id="3.4.24.-" evidence="11"/>
<feature type="domain" description="Peptidase M50" evidence="12">
    <location>
        <begin position="10"/>
        <end position="424"/>
    </location>
</feature>
<keyword evidence="11" id="KW-0479">Metal-binding</keyword>
<dbReference type="OrthoDB" id="9782003at2"/>
<evidence type="ECO:0000256" key="11">
    <source>
        <dbReference type="RuleBase" id="RU362031"/>
    </source>
</evidence>
<proteinExistence type="inferred from homology"/>
<feature type="transmembrane region" description="Helical" evidence="11">
    <location>
        <begin position="6"/>
        <end position="28"/>
    </location>
</feature>
<organism evidence="14 15">
    <name type="scientific">Thermophagus xiamenensis</name>
    <dbReference type="NCBI Taxonomy" id="385682"/>
    <lineage>
        <taxon>Bacteria</taxon>
        <taxon>Pseudomonadati</taxon>
        <taxon>Bacteroidota</taxon>
        <taxon>Bacteroidia</taxon>
        <taxon>Marinilabiliales</taxon>
        <taxon>Marinilabiliaceae</taxon>
        <taxon>Thermophagus</taxon>
    </lineage>
</organism>
<evidence type="ECO:0000256" key="4">
    <source>
        <dbReference type="ARBA" id="ARBA00022670"/>
    </source>
</evidence>
<evidence type="ECO:0000256" key="8">
    <source>
        <dbReference type="ARBA" id="ARBA00022989"/>
    </source>
</evidence>
<evidence type="ECO:0000256" key="5">
    <source>
        <dbReference type="ARBA" id="ARBA00022692"/>
    </source>
</evidence>
<keyword evidence="9 11" id="KW-0482">Metalloprotease</keyword>
<evidence type="ECO:0000256" key="7">
    <source>
        <dbReference type="ARBA" id="ARBA00022833"/>
    </source>
</evidence>
<dbReference type="GO" id="GO:0006508">
    <property type="term" value="P:proteolysis"/>
    <property type="evidence" value="ECO:0007669"/>
    <property type="project" value="UniProtKB-KW"/>
</dbReference>
<dbReference type="eggNOG" id="COG0750">
    <property type="taxonomic scope" value="Bacteria"/>
</dbReference>
<dbReference type="FunCoup" id="A0A1I1YAP3">
    <property type="interactions" value="374"/>
</dbReference>
<gene>
    <name evidence="14" type="ORF">SAMN05444380_10793</name>
</gene>
<protein>
    <recommendedName>
        <fullName evidence="11">Zinc metalloprotease</fullName>
        <ecNumber evidence="11">3.4.24.-</ecNumber>
    </recommendedName>
</protein>
<reference evidence="14 15" key="1">
    <citation type="submission" date="2016-10" db="EMBL/GenBank/DDBJ databases">
        <authorList>
            <person name="de Groot N.N."/>
        </authorList>
    </citation>
    <scope>NUCLEOTIDE SEQUENCE [LARGE SCALE GENOMIC DNA]</scope>
    <source>
        <strain evidence="14 15">DSM 19012</strain>
    </source>
</reference>